<feature type="transmembrane region" description="Helical" evidence="1">
    <location>
        <begin position="190"/>
        <end position="214"/>
    </location>
</feature>
<reference evidence="2 3" key="1">
    <citation type="journal article" date="2015" name="Nature">
        <title>rRNA introns, odd ribosomes, and small enigmatic genomes across a large radiation of phyla.</title>
        <authorList>
            <person name="Brown C.T."/>
            <person name="Hug L.A."/>
            <person name="Thomas B.C."/>
            <person name="Sharon I."/>
            <person name="Castelle C.J."/>
            <person name="Singh A."/>
            <person name="Wilkins M.J."/>
            <person name="Williams K.H."/>
            <person name="Banfield J.F."/>
        </authorList>
    </citation>
    <scope>NUCLEOTIDE SEQUENCE [LARGE SCALE GENOMIC DNA]</scope>
</reference>
<dbReference type="Pfam" id="PF06182">
    <property type="entry name" value="ABC2_membrane_6"/>
    <property type="match status" value="1"/>
</dbReference>
<keyword evidence="1" id="KW-1133">Transmembrane helix</keyword>
<evidence type="ECO:0008006" key="4">
    <source>
        <dbReference type="Google" id="ProtNLM"/>
    </source>
</evidence>
<accession>A0A0G1PHQ9</accession>
<organism evidence="2 3">
    <name type="scientific">Candidatus Azambacteria bacterium GW2011_GWB1_46_27</name>
    <dbReference type="NCBI Taxonomy" id="1618617"/>
    <lineage>
        <taxon>Bacteria</taxon>
        <taxon>Candidatus Azamiibacteriota</taxon>
    </lineage>
</organism>
<feature type="transmembrane region" description="Helical" evidence="1">
    <location>
        <begin position="140"/>
        <end position="169"/>
    </location>
</feature>
<dbReference type="EMBL" id="LCMJ01000058">
    <property type="protein sequence ID" value="KKU32319.1"/>
    <property type="molecule type" value="Genomic_DNA"/>
</dbReference>
<dbReference type="InterPro" id="IPR010390">
    <property type="entry name" value="ABC-2_transporter-like"/>
</dbReference>
<dbReference type="PANTHER" id="PTHR36832">
    <property type="entry name" value="SLR1174 PROTEIN-RELATED"/>
    <property type="match status" value="1"/>
</dbReference>
<comment type="caution">
    <text evidence="2">The sequence shown here is derived from an EMBL/GenBank/DDBJ whole genome shotgun (WGS) entry which is preliminary data.</text>
</comment>
<evidence type="ECO:0000313" key="2">
    <source>
        <dbReference type="EMBL" id="KKU32319.1"/>
    </source>
</evidence>
<feature type="transmembrane region" description="Helical" evidence="1">
    <location>
        <begin position="58"/>
        <end position="76"/>
    </location>
</feature>
<evidence type="ECO:0000256" key="1">
    <source>
        <dbReference type="SAM" id="Phobius"/>
    </source>
</evidence>
<keyword evidence="1" id="KW-0472">Membrane</keyword>
<sequence length="264" mass="30154">MKKFLTIIKAFWQRALTYRFTVIAYRIGEMGEIVVLILMWTAIYGTQEVIKGFTLPEMITYILAGNLFHVMVRNFLSTVVAGDIKEGQLSMFLIKPMSYFSYILAREIGRISLATILSVISQFIVISFFLNAFIWNFDSVYLLVIFIMLVLAFVTELLLSYLVGLIAFWTDEVDGLYRTIERVEKFFSGGYFPLSILPAGFVTVSSLLPFAYSFFIPAQLYLKKIDLATGLKGILVQLAWIALLYGLVRVVWERGLRKYEGIGI</sequence>
<feature type="transmembrane region" description="Helical" evidence="1">
    <location>
        <begin position="112"/>
        <end position="134"/>
    </location>
</feature>
<keyword evidence="1" id="KW-0812">Transmembrane</keyword>
<dbReference type="AlphaFoldDB" id="A0A0G1PHQ9"/>
<feature type="transmembrane region" description="Helical" evidence="1">
    <location>
        <begin position="27"/>
        <end position="46"/>
    </location>
</feature>
<dbReference type="PANTHER" id="PTHR36832:SF1">
    <property type="entry name" value="SLR1174 PROTEIN"/>
    <property type="match status" value="1"/>
</dbReference>
<gene>
    <name evidence="2" type="ORF">UX48_C0058G0002</name>
</gene>
<name>A0A0G1PHQ9_9BACT</name>
<dbReference type="Proteomes" id="UP000034067">
    <property type="component" value="Unassembled WGS sequence"/>
</dbReference>
<proteinExistence type="predicted"/>
<evidence type="ECO:0000313" key="3">
    <source>
        <dbReference type="Proteomes" id="UP000034067"/>
    </source>
</evidence>
<protein>
    <recommendedName>
        <fullName evidence="4">ABC transporter permease protein</fullName>
    </recommendedName>
</protein>
<feature type="transmembrane region" description="Helical" evidence="1">
    <location>
        <begin position="234"/>
        <end position="252"/>
    </location>
</feature>